<keyword evidence="1" id="KW-0472">Membrane</keyword>
<keyword evidence="3" id="KW-1185">Reference proteome</keyword>
<name>A0AAP0J0R3_9MAGN</name>
<dbReference type="AlphaFoldDB" id="A0AAP0J0R3"/>
<evidence type="ECO:0000256" key="1">
    <source>
        <dbReference type="SAM" id="Phobius"/>
    </source>
</evidence>
<reference evidence="2 3" key="1">
    <citation type="submission" date="2024-01" db="EMBL/GenBank/DDBJ databases">
        <title>Genome assemblies of Stephania.</title>
        <authorList>
            <person name="Yang L."/>
        </authorList>
    </citation>
    <scope>NUCLEOTIDE SEQUENCE [LARGE SCALE GENOMIC DNA]</scope>
    <source>
        <strain evidence="2">JXDWG</strain>
        <tissue evidence="2">Leaf</tissue>
    </source>
</reference>
<dbReference type="Proteomes" id="UP001419268">
    <property type="component" value="Unassembled WGS sequence"/>
</dbReference>
<protein>
    <submittedName>
        <fullName evidence="2">Uncharacterized protein</fullName>
    </submittedName>
</protein>
<evidence type="ECO:0000313" key="3">
    <source>
        <dbReference type="Proteomes" id="UP001419268"/>
    </source>
</evidence>
<accession>A0AAP0J0R3</accession>
<keyword evidence="1" id="KW-1133">Transmembrane helix</keyword>
<evidence type="ECO:0000313" key="2">
    <source>
        <dbReference type="EMBL" id="KAK9125314.1"/>
    </source>
</evidence>
<comment type="caution">
    <text evidence="2">The sequence shown here is derived from an EMBL/GenBank/DDBJ whole genome shotgun (WGS) entry which is preliminary data.</text>
</comment>
<dbReference type="EMBL" id="JBBNAG010000006">
    <property type="protein sequence ID" value="KAK9125314.1"/>
    <property type="molecule type" value="Genomic_DNA"/>
</dbReference>
<gene>
    <name evidence="2" type="ORF">Scep_014160</name>
</gene>
<feature type="transmembrane region" description="Helical" evidence="1">
    <location>
        <begin position="52"/>
        <end position="75"/>
    </location>
</feature>
<organism evidence="2 3">
    <name type="scientific">Stephania cephalantha</name>
    <dbReference type="NCBI Taxonomy" id="152367"/>
    <lineage>
        <taxon>Eukaryota</taxon>
        <taxon>Viridiplantae</taxon>
        <taxon>Streptophyta</taxon>
        <taxon>Embryophyta</taxon>
        <taxon>Tracheophyta</taxon>
        <taxon>Spermatophyta</taxon>
        <taxon>Magnoliopsida</taxon>
        <taxon>Ranunculales</taxon>
        <taxon>Menispermaceae</taxon>
        <taxon>Menispermoideae</taxon>
        <taxon>Cissampelideae</taxon>
        <taxon>Stephania</taxon>
    </lineage>
</organism>
<sequence>MERERDWRDRDREMLKEQKTLVLITLGFGIALDGEVGLGGGRTAINGEIENAGFSLFSVMNLNFVAIFGGVPALADDHEGLEPSLLVGFGLRLHGHDLHHRFLQDWSE</sequence>
<keyword evidence="1" id="KW-0812">Transmembrane</keyword>
<proteinExistence type="predicted"/>